<dbReference type="PROSITE" id="PS00941">
    <property type="entry name" value="CARBOXYLESTERASE_B_2"/>
    <property type="match status" value="1"/>
</dbReference>
<feature type="signal peptide" evidence="3">
    <location>
        <begin position="1"/>
        <end position="26"/>
    </location>
</feature>
<dbReference type="AlphaFoldDB" id="A0AAV3ZSE7"/>
<dbReference type="EMBL" id="BLXT01002773">
    <property type="protein sequence ID" value="GFN97437.1"/>
    <property type="molecule type" value="Genomic_DNA"/>
</dbReference>
<dbReference type="Proteomes" id="UP000735302">
    <property type="component" value="Unassembled WGS sequence"/>
</dbReference>
<dbReference type="EC" id="3.1.1.-" evidence="3"/>
<dbReference type="InterPro" id="IPR029058">
    <property type="entry name" value="AB_hydrolase_fold"/>
</dbReference>
<dbReference type="PANTHER" id="PTHR11559">
    <property type="entry name" value="CARBOXYLESTERASE"/>
    <property type="match status" value="1"/>
</dbReference>
<dbReference type="Gene3D" id="3.40.50.1820">
    <property type="entry name" value="alpha/beta hydrolase"/>
    <property type="match status" value="2"/>
</dbReference>
<evidence type="ECO:0000256" key="3">
    <source>
        <dbReference type="RuleBase" id="RU361235"/>
    </source>
</evidence>
<reference evidence="5 6" key="1">
    <citation type="journal article" date="2021" name="Elife">
        <title>Chloroplast acquisition without the gene transfer in kleptoplastic sea slugs, Plakobranchus ocellatus.</title>
        <authorList>
            <person name="Maeda T."/>
            <person name="Takahashi S."/>
            <person name="Yoshida T."/>
            <person name="Shimamura S."/>
            <person name="Takaki Y."/>
            <person name="Nagai Y."/>
            <person name="Toyoda A."/>
            <person name="Suzuki Y."/>
            <person name="Arimoto A."/>
            <person name="Ishii H."/>
            <person name="Satoh N."/>
            <person name="Nishiyama T."/>
            <person name="Hasebe M."/>
            <person name="Maruyama T."/>
            <person name="Minagawa J."/>
            <person name="Obokata J."/>
            <person name="Shigenobu S."/>
        </authorList>
    </citation>
    <scope>NUCLEOTIDE SEQUENCE [LARGE SCALE GENOMIC DNA]</scope>
</reference>
<accession>A0AAV3ZSE7</accession>
<keyword evidence="2 3" id="KW-0378">Hydrolase</keyword>
<proteinExistence type="inferred from homology"/>
<keyword evidence="3" id="KW-0732">Signal</keyword>
<organism evidence="5 6">
    <name type="scientific">Plakobranchus ocellatus</name>
    <dbReference type="NCBI Taxonomy" id="259542"/>
    <lineage>
        <taxon>Eukaryota</taxon>
        <taxon>Metazoa</taxon>
        <taxon>Spiralia</taxon>
        <taxon>Lophotrochozoa</taxon>
        <taxon>Mollusca</taxon>
        <taxon>Gastropoda</taxon>
        <taxon>Heterobranchia</taxon>
        <taxon>Euthyneura</taxon>
        <taxon>Panpulmonata</taxon>
        <taxon>Sacoglossa</taxon>
        <taxon>Placobranchoidea</taxon>
        <taxon>Plakobranchidae</taxon>
        <taxon>Plakobranchus</taxon>
    </lineage>
</organism>
<name>A0AAV3ZSE7_9GAST</name>
<evidence type="ECO:0000313" key="6">
    <source>
        <dbReference type="Proteomes" id="UP000735302"/>
    </source>
</evidence>
<dbReference type="InterPro" id="IPR019826">
    <property type="entry name" value="Carboxylesterase_B_AS"/>
</dbReference>
<dbReference type="InterPro" id="IPR050309">
    <property type="entry name" value="Type-B_Carboxylest/Lipase"/>
</dbReference>
<evidence type="ECO:0000313" key="5">
    <source>
        <dbReference type="EMBL" id="GFN97437.1"/>
    </source>
</evidence>
<protein>
    <recommendedName>
        <fullName evidence="3">Carboxylic ester hydrolase</fullName>
        <ecNumber evidence="3">3.1.1.-</ecNumber>
    </recommendedName>
</protein>
<dbReference type="InterPro" id="IPR002018">
    <property type="entry name" value="CarbesteraseB"/>
</dbReference>
<evidence type="ECO:0000256" key="1">
    <source>
        <dbReference type="ARBA" id="ARBA00005964"/>
    </source>
</evidence>
<feature type="chain" id="PRO_5043096289" description="Carboxylic ester hydrolase" evidence="3">
    <location>
        <begin position="27"/>
        <end position="368"/>
    </location>
</feature>
<evidence type="ECO:0000256" key="2">
    <source>
        <dbReference type="ARBA" id="ARBA00022801"/>
    </source>
</evidence>
<feature type="domain" description="Carboxylesterase type B" evidence="4">
    <location>
        <begin position="247"/>
        <end position="342"/>
    </location>
</feature>
<dbReference type="SUPFAM" id="SSF53474">
    <property type="entry name" value="alpha/beta-Hydrolases"/>
    <property type="match status" value="1"/>
</dbReference>
<comment type="similarity">
    <text evidence="1 3">Belongs to the type-B carboxylesterase/lipase family.</text>
</comment>
<evidence type="ECO:0000259" key="4">
    <source>
        <dbReference type="Pfam" id="PF00135"/>
    </source>
</evidence>
<feature type="domain" description="Carboxylesterase type B" evidence="4">
    <location>
        <begin position="36"/>
        <end position="230"/>
    </location>
</feature>
<dbReference type="Pfam" id="PF00135">
    <property type="entry name" value="COesterase"/>
    <property type="match status" value="2"/>
</dbReference>
<keyword evidence="6" id="KW-1185">Reference proteome</keyword>
<sequence>MEGQTRWEWRTTQFWFLCLLSNYVCAMSQQVPVIADIWWGRIQGLQKRTQSGSMYYSFEGIPYAQPPVGRLRFAKPLPLTRKSPGVYEAHTAKPSCFGVGVIGPASEDCLYLDIYVPAPTSQFSHGRSVMVFLHGGGFVAFSGQLSMEALMSRGVAIVVFVHYRLGPFGFLSTGEKDLPGNFGLWDQNMALRWVRGNIASFGGNPSSVTIFGHSAGGASVAYHVLAPPSKAFVIPSLEFSIAIGNLQAEAQGTGKTYFYYFDYCPKFSPVLCMMHGLDQVYVFPLFRIIDPTDAHISQMFTEILTSFSGTGIPQATGLSQQWTSFSRASNYSVLMLKPSPVMHPGIFLAKQKLWLEEIPALIAQPFTL</sequence>
<dbReference type="GO" id="GO:0016787">
    <property type="term" value="F:hydrolase activity"/>
    <property type="evidence" value="ECO:0007669"/>
    <property type="project" value="UniProtKB-KW"/>
</dbReference>
<comment type="caution">
    <text evidence="5">The sequence shown here is derived from an EMBL/GenBank/DDBJ whole genome shotgun (WGS) entry which is preliminary data.</text>
</comment>
<dbReference type="PROSITE" id="PS00122">
    <property type="entry name" value="CARBOXYLESTERASE_B_1"/>
    <property type="match status" value="1"/>
</dbReference>
<dbReference type="InterPro" id="IPR019819">
    <property type="entry name" value="Carboxylesterase_B_CS"/>
</dbReference>
<gene>
    <name evidence="5" type="ORF">PoB_002394300</name>
</gene>